<protein>
    <submittedName>
        <fullName evidence="7">NSS family neurotransmitter:Na+ symporter</fullName>
    </submittedName>
</protein>
<dbReference type="InterPro" id="IPR000175">
    <property type="entry name" value="Na/ntran_symport"/>
</dbReference>
<accession>A0A2T4Z6Z7</accession>
<dbReference type="EMBL" id="PZZP01000001">
    <property type="protein sequence ID" value="PTM57669.1"/>
    <property type="molecule type" value="Genomic_DNA"/>
</dbReference>
<dbReference type="Pfam" id="PF00209">
    <property type="entry name" value="SNF"/>
    <property type="match status" value="2"/>
</dbReference>
<evidence type="ECO:0000256" key="1">
    <source>
        <dbReference type="ARBA" id="ARBA00004141"/>
    </source>
</evidence>
<keyword evidence="3 6" id="KW-0812">Transmembrane</keyword>
<dbReference type="InterPro" id="IPR037272">
    <property type="entry name" value="SNS_sf"/>
</dbReference>
<evidence type="ECO:0000313" key="7">
    <source>
        <dbReference type="EMBL" id="PTM57669.1"/>
    </source>
</evidence>
<organism evidence="7 8">
    <name type="scientific">Desmospora activa DSM 45169</name>
    <dbReference type="NCBI Taxonomy" id="1121389"/>
    <lineage>
        <taxon>Bacteria</taxon>
        <taxon>Bacillati</taxon>
        <taxon>Bacillota</taxon>
        <taxon>Bacilli</taxon>
        <taxon>Bacillales</taxon>
        <taxon>Thermoactinomycetaceae</taxon>
        <taxon>Desmospora</taxon>
    </lineage>
</organism>
<comment type="caution">
    <text evidence="7">The sequence shown here is derived from an EMBL/GenBank/DDBJ whole genome shotgun (WGS) entry which is preliminary data.</text>
</comment>
<feature type="transmembrane region" description="Helical" evidence="6">
    <location>
        <begin position="43"/>
        <end position="64"/>
    </location>
</feature>
<feature type="transmembrane region" description="Helical" evidence="6">
    <location>
        <begin position="428"/>
        <end position="450"/>
    </location>
</feature>
<feature type="transmembrane region" description="Helical" evidence="6">
    <location>
        <begin position="355"/>
        <end position="373"/>
    </location>
</feature>
<dbReference type="PROSITE" id="PS50267">
    <property type="entry name" value="NA_NEUROTRAN_SYMP_3"/>
    <property type="match status" value="1"/>
</dbReference>
<keyword evidence="4 6" id="KW-1133">Transmembrane helix</keyword>
<evidence type="ECO:0000256" key="6">
    <source>
        <dbReference type="SAM" id="Phobius"/>
    </source>
</evidence>
<proteinExistence type="predicted"/>
<comment type="subcellular location">
    <subcellularLocation>
        <location evidence="1">Membrane</location>
        <topology evidence="1">Multi-pass membrane protein</topology>
    </subcellularLocation>
</comment>
<name>A0A2T4Z6Z7_9BACL</name>
<dbReference type="PRINTS" id="PR00176">
    <property type="entry name" value="NANEUSMPORT"/>
</dbReference>
<dbReference type="PANTHER" id="PTHR42948">
    <property type="entry name" value="TRANSPORTER"/>
    <property type="match status" value="1"/>
</dbReference>
<feature type="transmembrane region" description="Helical" evidence="6">
    <location>
        <begin position="462"/>
        <end position="483"/>
    </location>
</feature>
<dbReference type="GO" id="GO:0016020">
    <property type="term" value="C:membrane"/>
    <property type="evidence" value="ECO:0007669"/>
    <property type="project" value="UniProtKB-SubCell"/>
</dbReference>
<feature type="transmembrane region" description="Helical" evidence="6">
    <location>
        <begin position="178"/>
        <end position="201"/>
    </location>
</feature>
<feature type="transmembrane region" description="Helical" evidence="6">
    <location>
        <begin position="257"/>
        <end position="283"/>
    </location>
</feature>
<dbReference type="SUPFAM" id="SSF161070">
    <property type="entry name" value="SNF-like"/>
    <property type="match status" value="1"/>
</dbReference>
<sequence length="498" mass="55091">MNVREEWSTKTGFLLAAIGSAIGLGNIWRYPYIAYENGGGAFLLPYFIALLTAGIPILILEYSLGHRFRGSAPHVFRALSRRWEWLGWWQVFISFVIVSFYMVIIGWALSFTFFSFGTQWGTDTESFFFNNYLGVTDDFWQFGGFQWKVLLPVVLVWAVVYWTMLRGVRGGIERLSKVLMPVLILMMVAITLRAVTLPGALEGLNVLLTPDFSALTKAEVWLAAYGQVFFSLSIGFGIMITYSSYLPKRSDLANSGLIAGLANSGFEFMAAIGVFGALGFLAVQQGLGVDEVVNAGPALAFVVFPQIINQFPALNSLFGVLFFGSLLFAGLTSAVSILEPVIAGFKEKLNLSRRAAVNGVCGAAFLASLLFATKGGIRYLDTVDHFINSYGIALAGLVELILIAWITRKLVDMRQHINAVSDVRVGKSWQLALSLLTPIVLTVMAVFNLFQEWQTPYEDYPLNGLLLMGWGAAIWVILLAFVFQSIGWRQSTQQKEEQ</sequence>
<evidence type="ECO:0000313" key="8">
    <source>
        <dbReference type="Proteomes" id="UP000241639"/>
    </source>
</evidence>
<gene>
    <name evidence="7" type="ORF">C8J48_0220</name>
</gene>
<dbReference type="PANTHER" id="PTHR42948:SF1">
    <property type="entry name" value="TRANSPORTER"/>
    <property type="match status" value="1"/>
</dbReference>
<feature type="transmembrane region" description="Helical" evidence="6">
    <location>
        <begin position="320"/>
        <end position="343"/>
    </location>
</feature>
<feature type="transmembrane region" description="Helical" evidence="6">
    <location>
        <begin position="85"/>
        <end position="109"/>
    </location>
</feature>
<dbReference type="Proteomes" id="UP000241639">
    <property type="component" value="Unassembled WGS sequence"/>
</dbReference>
<feature type="transmembrane region" description="Helical" evidence="6">
    <location>
        <begin position="221"/>
        <end position="245"/>
    </location>
</feature>
<keyword evidence="2" id="KW-0813">Transport</keyword>
<feature type="transmembrane region" description="Helical" evidence="6">
    <location>
        <begin position="149"/>
        <end position="166"/>
    </location>
</feature>
<evidence type="ECO:0000256" key="2">
    <source>
        <dbReference type="ARBA" id="ARBA00022448"/>
    </source>
</evidence>
<dbReference type="RefSeq" id="WP_107724550.1">
    <property type="nucleotide sequence ID" value="NZ_PZZP01000001.1"/>
</dbReference>
<dbReference type="OrthoDB" id="9762833at2"/>
<dbReference type="CDD" id="cd10334">
    <property type="entry name" value="SLC6sbd_u1"/>
    <property type="match status" value="1"/>
</dbReference>
<evidence type="ECO:0000256" key="3">
    <source>
        <dbReference type="ARBA" id="ARBA00022692"/>
    </source>
</evidence>
<feature type="transmembrane region" description="Helical" evidence="6">
    <location>
        <begin position="12"/>
        <end position="31"/>
    </location>
</feature>
<evidence type="ECO:0000256" key="4">
    <source>
        <dbReference type="ARBA" id="ARBA00022989"/>
    </source>
</evidence>
<feature type="transmembrane region" description="Helical" evidence="6">
    <location>
        <begin position="385"/>
        <end position="407"/>
    </location>
</feature>
<keyword evidence="8" id="KW-1185">Reference proteome</keyword>
<dbReference type="AlphaFoldDB" id="A0A2T4Z6Z7"/>
<evidence type="ECO:0000256" key="5">
    <source>
        <dbReference type="ARBA" id="ARBA00023136"/>
    </source>
</evidence>
<dbReference type="NCBIfam" id="NF037979">
    <property type="entry name" value="Na_transp"/>
    <property type="match status" value="1"/>
</dbReference>
<keyword evidence="5 6" id="KW-0472">Membrane</keyword>
<reference evidence="7 8" key="1">
    <citation type="submission" date="2018-04" db="EMBL/GenBank/DDBJ databases">
        <title>Genomic Encyclopedia of Archaeal and Bacterial Type Strains, Phase II (KMG-II): from individual species to whole genera.</title>
        <authorList>
            <person name="Goeker M."/>
        </authorList>
    </citation>
    <scope>NUCLEOTIDE SEQUENCE [LARGE SCALE GENOMIC DNA]</scope>
    <source>
        <strain evidence="7 8">DSM 45169</strain>
    </source>
</reference>